<dbReference type="InterPro" id="IPR003439">
    <property type="entry name" value="ABC_transporter-like_ATP-bd"/>
</dbReference>
<dbReference type="InterPro" id="IPR050153">
    <property type="entry name" value="Metal_Ion_Import_ABC"/>
</dbReference>
<dbReference type="AlphaFoldDB" id="A0A0P6X851"/>
<dbReference type="SMART" id="SM00382">
    <property type="entry name" value="AAA"/>
    <property type="match status" value="1"/>
</dbReference>
<reference evidence="6 7" key="1">
    <citation type="submission" date="2015-07" db="EMBL/GenBank/DDBJ databases">
        <title>Draft genome of Bellilinea caldifistulae DSM 17877.</title>
        <authorList>
            <person name="Hemp J."/>
            <person name="Ward L.M."/>
            <person name="Pace L.A."/>
            <person name="Fischer W.W."/>
        </authorList>
    </citation>
    <scope>NUCLEOTIDE SEQUENCE [LARGE SCALE GENOMIC DNA]</scope>
    <source>
        <strain evidence="6 7">GOMI-1</strain>
    </source>
</reference>
<dbReference type="InterPro" id="IPR017871">
    <property type="entry name" value="ABC_transporter-like_CS"/>
</dbReference>
<dbReference type="SUPFAM" id="SSF52540">
    <property type="entry name" value="P-loop containing nucleoside triphosphate hydrolases"/>
    <property type="match status" value="1"/>
</dbReference>
<keyword evidence="4 6" id="KW-0067">ATP-binding</keyword>
<dbReference type="PANTHER" id="PTHR42734">
    <property type="entry name" value="METAL TRANSPORT SYSTEM ATP-BINDING PROTEIN TM_0124-RELATED"/>
    <property type="match status" value="1"/>
</dbReference>
<dbReference type="FunFam" id="3.40.50.300:FF:000134">
    <property type="entry name" value="Iron-enterobactin ABC transporter ATP-binding protein"/>
    <property type="match status" value="1"/>
</dbReference>
<gene>
    <name evidence="6" type="ORF">AC812_07135</name>
</gene>
<comment type="similarity">
    <text evidence="1">Belongs to the ABC transporter superfamily.</text>
</comment>
<dbReference type="PROSITE" id="PS00211">
    <property type="entry name" value="ABC_TRANSPORTER_1"/>
    <property type="match status" value="1"/>
</dbReference>
<evidence type="ECO:0000256" key="4">
    <source>
        <dbReference type="ARBA" id="ARBA00022840"/>
    </source>
</evidence>
<evidence type="ECO:0000313" key="7">
    <source>
        <dbReference type="Proteomes" id="UP000050514"/>
    </source>
</evidence>
<dbReference type="NCBIfam" id="NF040873">
    <property type="entry name" value="AztA"/>
    <property type="match status" value="1"/>
</dbReference>
<keyword evidence="7" id="KW-1185">Reference proteome</keyword>
<evidence type="ECO:0000259" key="5">
    <source>
        <dbReference type="PROSITE" id="PS50893"/>
    </source>
</evidence>
<dbReference type="GO" id="GO:0005524">
    <property type="term" value="F:ATP binding"/>
    <property type="evidence" value="ECO:0007669"/>
    <property type="project" value="UniProtKB-KW"/>
</dbReference>
<dbReference type="GO" id="GO:0016887">
    <property type="term" value="F:ATP hydrolysis activity"/>
    <property type="evidence" value="ECO:0007669"/>
    <property type="project" value="InterPro"/>
</dbReference>
<protein>
    <submittedName>
        <fullName evidence="6">Manganese ABC transporter ATP-binding protein</fullName>
    </submittedName>
</protein>
<sequence>MVILPRLHAHEAGKPILRLQNVTVQYESGRALDDITFELRRGERLAVLGPNGAGKSTLFKVIAGVLRPTNGVVEVAGSEPDGHICIAYVPQRSQVDWNFPLRVSDVVMMGRVGKIGLLRRPTAADRQIVKRALETVGMQELANRQIGQLSGGQQQRMFIARALAQEAELMLMDEPFTGLDLPAQEELFRILDALRGQGVTVMVALHDLQTAAERFDRVMLLNRRLIGLGTAEQIFTPEHLLTAYGGHLRLIPSREGLIALGDTCCDEGEHDHL</sequence>
<dbReference type="InterPro" id="IPR027417">
    <property type="entry name" value="P-loop_NTPase"/>
</dbReference>
<dbReference type="EMBL" id="LGHJ01000012">
    <property type="protein sequence ID" value="KPL76475.1"/>
    <property type="molecule type" value="Genomic_DNA"/>
</dbReference>
<feature type="domain" description="ABC transporter" evidence="5">
    <location>
        <begin position="17"/>
        <end position="248"/>
    </location>
</feature>
<dbReference type="Gene3D" id="3.40.50.300">
    <property type="entry name" value="P-loop containing nucleotide triphosphate hydrolases"/>
    <property type="match status" value="1"/>
</dbReference>
<evidence type="ECO:0000256" key="2">
    <source>
        <dbReference type="ARBA" id="ARBA00022448"/>
    </source>
</evidence>
<dbReference type="InterPro" id="IPR047748">
    <property type="entry name" value="AztA-like"/>
</dbReference>
<evidence type="ECO:0000256" key="3">
    <source>
        <dbReference type="ARBA" id="ARBA00022741"/>
    </source>
</evidence>
<dbReference type="CDD" id="cd03235">
    <property type="entry name" value="ABC_Metallic_Cations"/>
    <property type="match status" value="1"/>
</dbReference>
<organism evidence="6 7">
    <name type="scientific">Bellilinea caldifistulae</name>
    <dbReference type="NCBI Taxonomy" id="360411"/>
    <lineage>
        <taxon>Bacteria</taxon>
        <taxon>Bacillati</taxon>
        <taxon>Chloroflexota</taxon>
        <taxon>Anaerolineae</taxon>
        <taxon>Anaerolineales</taxon>
        <taxon>Anaerolineaceae</taxon>
        <taxon>Bellilinea</taxon>
    </lineage>
</organism>
<keyword evidence="3" id="KW-0547">Nucleotide-binding</keyword>
<accession>A0A0P6X851</accession>
<dbReference type="Pfam" id="PF00005">
    <property type="entry name" value="ABC_tran"/>
    <property type="match status" value="1"/>
</dbReference>
<evidence type="ECO:0000313" key="6">
    <source>
        <dbReference type="EMBL" id="KPL76475.1"/>
    </source>
</evidence>
<dbReference type="STRING" id="360411.AC812_07135"/>
<keyword evidence="2" id="KW-0813">Transport</keyword>
<dbReference type="Proteomes" id="UP000050514">
    <property type="component" value="Unassembled WGS sequence"/>
</dbReference>
<evidence type="ECO:0000256" key="1">
    <source>
        <dbReference type="ARBA" id="ARBA00005417"/>
    </source>
</evidence>
<comment type="caution">
    <text evidence="6">The sequence shown here is derived from an EMBL/GenBank/DDBJ whole genome shotgun (WGS) entry which is preliminary data.</text>
</comment>
<proteinExistence type="inferred from homology"/>
<dbReference type="PATRIC" id="fig|360411.5.peg.1553"/>
<name>A0A0P6X851_9CHLR</name>
<dbReference type="PROSITE" id="PS50893">
    <property type="entry name" value="ABC_TRANSPORTER_2"/>
    <property type="match status" value="1"/>
</dbReference>
<dbReference type="InterPro" id="IPR003593">
    <property type="entry name" value="AAA+_ATPase"/>
</dbReference>
<dbReference type="PANTHER" id="PTHR42734:SF5">
    <property type="entry name" value="IRON TRANSPORT SYSTEM ATP-BINDING PROTEIN HI_0361-RELATED"/>
    <property type="match status" value="1"/>
</dbReference>